<comment type="caution">
    <text evidence="3">The sequence shown here is derived from an EMBL/GenBank/DDBJ whole genome shotgun (WGS) entry which is preliminary data.</text>
</comment>
<accession>A0A9D1HTE5</accession>
<dbReference type="Pfam" id="PF01205">
    <property type="entry name" value="Impact_N"/>
    <property type="match status" value="1"/>
</dbReference>
<evidence type="ECO:0000256" key="1">
    <source>
        <dbReference type="ARBA" id="ARBA00007665"/>
    </source>
</evidence>
<sequence>MSKFYLTVDGVTENAVEIKRSKFIATLAHVEDGEEADAFVRAVRKKYPDATHNCYAYIADERGNEARFSDDGEPGGTAGQPMLEVLKKQGIVKAAVVVTRYFGGIKLGAGGLVAAYTDGVAEVIAKAGVRKMTECAVIKFCCGYSDYTAVDNALARAGALRGTVEYGEDIDAVWYAETDRAEEMLDLIEARSTGRVKAEIAGCVYKPL</sequence>
<dbReference type="InterPro" id="IPR001498">
    <property type="entry name" value="Impact_N"/>
</dbReference>
<dbReference type="Gene3D" id="3.30.230.30">
    <property type="entry name" value="Impact, N-terminal domain"/>
    <property type="match status" value="1"/>
</dbReference>
<gene>
    <name evidence="3" type="ORF">IAD51_04085</name>
</gene>
<dbReference type="AlphaFoldDB" id="A0A9D1HTE5"/>
<proteinExistence type="inferred from homology"/>
<feature type="domain" description="Impact N-terminal" evidence="2">
    <location>
        <begin position="19"/>
        <end position="124"/>
    </location>
</feature>
<dbReference type="GO" id="GO:0005737">
    <property type="term" value="C:cytoplasm"/>
    <property type="evidence" value="ECO:0007669"/>
    <property type="project" value="TreeGrafter"/>
</dbReference>
<protein>
    <submittedName>
        <fullName evidence="3">YigZ family protein</fullName>
    </submittedName>
</protein>
<evidence type="ECO:0000313" key="3">
    <source>
        <dbReference type="EMBL" id="HIU21393.1"/>
    </source>
</evidence>
<dbReference type="EMBL" id="DVMN01000072">
    <property type="protein sequence ID" value="HIU21393.1"/>
    <property type="molecule type" value="Genomic_DNA"/>
</dbReference>
<dbReference type="InterPro" id="IPR020568">
    <property type="entry name" value="Ribosomal_Su5_D2-typ_SF"/>
</dbReference>
<dbReference type="SUPFAM" id="SSF54211">
    <property type="entry name" value="Ribosomal protein S5 domain 2-like"/>
    <property type="match status" value="1"/>
</dbReference>
<dbReference type="PANTHER" id="PTHR16301:SF20">
    <property type="entry name" value="IMPACT FAMILY MEMBER YIGZ"/>
    <property type="match status" value="1"/>
</dbReference>
<reference evidence="3" key="2">
    <citation type="journal article" date="2021" name="PeerJ">
        <title>Extensive microbial diversity within the chicken gut microbiome revealed by metagenomics and culture.</title>
        <authorList>
            <person name="Gilroy R."/>
            <person name="Ravi A."/>
            <person name="Getino M."/>
            <person name="Pursley I."/>
            <person name="Horton D.L."/>
            <person name="Alikhan N.F."/>
            <person name="Baker D."/>
            <person name="Gharbi K."/>
            <person name="Hall N."/>
            <person name="Watson M."/>
            <person name="Adriaenssens E.M."/>
            <person name="Foster-Nyarko E."/>
            <person name="Jarju S."/>
            <person name="Secka A."/>
            <person name="Antonio M."/>
            <person name="Oren A."/>
            <person name="Chaudhuri R.R."/>
            <person name="La Ragione R."/>
            <person name="Hildebrand F."/>
            <person name="Pallen M.J."/>
        </authorList>
    </citation>
    <scope>NUCLEOTIDE SEQUENCE</scope>
    <source>
        <strain evidence="3">1063</strain>
    </source>
</reference>
<dbReference type="InterPro" id="IPR015796">
    <property type="entry name" value="Impact_YigZ-like"/>
</dbReference>
<organism evidence="3 4">
    <name type="scientific">Candidatus Limadaptatus stercorigallinarum</name>
    <dbReference type="NCBI Taxonomy" id="2840845"/>
    <lineage>
        <taxon>Bacteria</taxon>
        <taxon>Bacillati</taxon>
        <taxon>Bacillota</taxon>
        <taxon>Clostridia</taxon>
        <taxon>Eubacteriales</taxon>
        <taxon>Candidatus Limadaptatus</taxon>
    </lineage>
</organism>
<dbReference type="PANTHER" id="PTHR16301">
    <property type="entry name" value="IMPACT-RELATED"/>
    <property type="match status" value="1"/>
</dbReference>
<dbReference type="Proteomes" id="UP000824088">
    <property type="component" value="Unassembled WGS sequence"/>
</dbReference>
<comment type="similarity">
    <text evidence="1">Belongs to the IMPACT family.</text>
</comment>
<dbReference type="GO" id="GO:0006446">
    <property type="term" value="P:regulation of translational initiation"/>
    <property type="evidence" value="ECO:0007669"/>
    <property type="project" value="TreeGrafter"/>
</dbReference>
<name>A0A9D1HTE5_9FIRM</name>
<dbReference type="InterPro" id="IPR023582">
    <property type="entry name" value="Impact"/>
</dbReference>
<dbReference type="InterPro" id="IPR020569">
    <property type="entry name" value="UPF0029_Impact_CS"/>
</dbReference>
<reference evidence="3" key="1">
    <citation type="submission" date="2020-10" db="EMBL/GenBank/DDBJ databases">
        <authorList>
            <person name="Gilroy R."/>
        </authorList>
    </citation>
    <scope>NUCLEOTIDE SEQUENCE</scope>
    <source>
        <strain evidence="3">1063</strain>
    </source>
</reference>
<evidence type="ECO:0000313" key="4">
    <source>
        <dbReference type="Proteomes" id="UP000824088"/>
    </source>
</evidence>
<dbReference type="NCBIfam" id="TIGR00257">
    <property type="entry name" value="IMPACT_YIGZ"/>
    <property type="match status" value="1"/>
</dbReference>
<dbReference type="InterPro" id="IPR036956">
    <property type="entry name" value="Impact_N_sf"/>
</dbReference>
<dbReference type="PROSITE" id="PS00910">
    <property type="entry name" value="UPF0029"/>
    <property type="match status" value="1"/>
</dbReference>
<evidence type="ECO:0000259" key="2">
    <source>
        <dbReference type="Pfam" id="PF01205"/>
    </source>
</evidence>